<comment type="caution">
    <text evidence="3">The sequence shown here is derived from an EMBL/GenBank/DDBJ whole genome shotgun (WGS) entry which is preliminary data.</text>
</comment>
<keyword evidence="4" id="KW-1185">Reference proteome</keyword>
<organism evidence="3 4">
    <name type="scientific">Streptomyces hazeniae</name>
    <dbReference type="NCBI Taxonomy" id="3075538"/>
    <lineage>
        <taxon>Bacteria</taxon>
        <taxon>Bacillati</taxon>
        <taxon>Actinomycetota</taxon>
        <taxon>Actinomycetes</taxon>
        <taxon>Kitasatosporales</taxon>
        <taxon>Streptomycetaceae</taxon>
        <taxon>Streptomyces</taxon>
    </lineage>
</organism>
<dbReference type="Proteomes" id="UP001183414">
    <property type="component" value="Unassembled WGS sequence"/>
</dbReference>
<dbReference type="RefSeq" id="WP_311672126.1">
    <property type="nucleotide sequence ID" value="NZ_JAVREQ010000003.1"/>
</dbReference>
<protein>
    <submittedName>
        <fullName evidence="3">Extensin family protein</fullName>
    </submittedName>
</protein>
<reference evidence="4" key="1">
    <citation type="submission" date="2023-07" db="EMBL/GenBank/DDBJ databases">
        <title>30 novel species of actinomycetes from the DSMZ collection.</title>
        <authorList>
            <person name="Nouioui I."/>
        </authorList>
    </citation>
    <scope>NUCLEOTIDE SEQUENCE [LARGE SCALE GENOMIC DNA]</scope>
    <source>
        <strain evidence="4">DSM 42041</strain>
    </source>
</reference>
<gene>
    <name evidence="3" type="ORF">RM572_05435</name>
</gene>
<proteinExistence type="predicted"/>
<evidence type="ECO:0000313" key="3">
    <source>
        <dbReference type="EMBL" id="MDT0378220.1"/>
    </source>
</evidence>
<dbReference type="Pfam" id="PF06904">
    <property type="entry name" value="Extensin-like_C"/>
    <property type="match status" value="1"/>
</dbReference>
<evidence type="ECO:0000259" key="2">
    <source>
        <dbReference type="Pfam" id="PF06904"/>
    </source>
</evidence>
<feature type="domain" description="Extensin-like C-terminal" evidence="2">
    <location>
        <begin position="144"/>
        <end position="215"/>
    </location>
</feature>
<dbReference type="InterPro" id="IPR006311">
    <property type="entry name" value="TAT_signal"/>
</dbReference>
<evidence type="ECO:0000256" key="1">
    <source>
        <dbReference type="SAM" id="MobiDB-lite"/>
    </source>
</evidence>
<name>A0ABU2NN74_9ACTN</name>
<dbReference type="EMBL" id="JAVREQ010000003">
    <property type="protein sequence ID" value="MDT0378220.1"/>
    <property type="molecule type" value="Genomic_DNA"/>
</dbReference>
<sequence length="296" mass="32920">MQEPQDRPVGHPGTDARPDKDVTSRIDRRLFLGGVGAATTAAMLANTSGTAYAAEEPAFAPLPAEMQPPASASLMALKTFSRIDGTPVYYWRGNRGNTTLRDWRCTPAFYDRLVVWIRDLRRLSEDGGFGNVKFLVSAGFYVNRSGQHGNGTAMDLDLVRWGGGRQSSPLDGHHAGDRTRRRRYLAVDATCRRRFRYVLDGWYNAAHRDHIHADFGGLPTKCSKGSSSDTKFVQAMSNNFMGAGIAVDGVWGPQTEKWFNRARNRLSIEGNPHASIDSWRTMLARVARHGFRNEAF</sequence>
<feature type="region of interest" description="Disordered" evidence="1">
    <location>
        <begin position="1"/>
        <end position="22"/>
    </location>
</feature>
<accession>A0ABU2NN74</accession>
<dbReference type="PROSITE" id="PS51318">
    <property type="entry name" value="TAT"/>
    <property type="match status" value="1"/>
</dbReference>
<dbReference type="InterPro" id="IPR009683">
    <property type="entry name" value="Extensin-like_C"/>
</dbReference>
<evidence type="ECO:0000313" key="4">
    <source>
        <dbReference type="Proteomes" id="UP001183414"/>
    </source>
</evidence>